<accession>A0AAN9PVC2</accession>
<evidence type="ECO:0000256" key="6">
    <source>
        <dbReference type="ARBA" id="ARBA00022452"/>
    </source>
</evidence>
<comment type="subunit">
    <text evidence="4">Homooligomers form large rather nonselective pores in plastidial outer membranes.</text>
</comment>
<evidence type="ECO:0000256" key="12">
    <source>
        <dbReference type="ARBA" id="ARBA00023114"/>
    </source>
</evidence>
<dbReference type="GO" id="GO:0046930">
    <property type="term" value="C:pore complex"/>
    <property type="evidence" value="ECO:0007669"/>
    <property type="project" value="UniProtKB-KW"/>
</dbReference>
<dbReference type="GO" id="GO:0015288">
    <property type="term" value="F:porin activity"/>
    <property type="evidence" value="ECO:0007669"/>
    <property type="project" value="UniProtKB-KW"/>
</dbReference>
<dbReference type="EMBL" id="JAYKXN010000002">
    <property type="protein sequence ID" value="KAK7310443.1"/>
    <property type="molecule type" value="Genomic_DNA"/>
</dbReference>
<evidence type="ECO:0000256" key="13">
    <source>
        <dbReference type="ARBA" id="ARBA00023136"/>
    </source>
</evidence>
<gene>
    <name evidence="14" type="ORF">RJT34_07978</name>
</gene>
<keyword evidence="13" id="KW-0472">Membrane</keyword>
<keyword evidence="15" id="KW-1185">Reference proteome</keyword>
<protein>
    <submittedName>
        <fullName evidence="14">Uncharacterized protein</fullName>
    </submittedName>
</protein>
<evidence type="ECO:0000256" key="5">
    <source>
        <dbReference type="ARBA" id="ARBA00022448"/>
    </source>
</evidence>
<dbReference type="GO" id="GO:0034765">
    <property type="term" value="P:regulation of monoatomic ion transmembrane transport"/>
    <property type="evidence" value="ECO:0007669"/>
    <property type="project" value="InterPro"/>
</dbReference>
<evidence type="ECO:0000256" key="1">
    <source>
        <dbReference type="ARBA" id="ARBA00002327"/>
    </source>
</evidence>
<comment type="caution">
    <text evidence="14">The sequence shown here is derived from an EMBL/GenBank/DDBJ whole genome shotgun (WGS) entry which is preliminary data.</text>
</comment>
<evidence type="ECO:0000256" key="4">
    <source>
        <dbReference type="ARBA" id="ARBA00011593"/>
    </source>
</evidence>
<keyword evidence="11" id="KW-0406">Ion transport</keyword>
<evidence type="ECO:0000313" key="15">
    <source>
        <dbReference type="Proteomes" id="UP001359559"/>
    </source>
</evidence>
<keyword evidence="10" id="KW-1002">Plastid outer membrane</keyword>
<dbReference type="InterPro" id="IPR034626">
    <property type="entry name" value="OEP24"/>
</dbReference>
<dbReference type="PANTHER" id="PTHR35284:SF1">
    <property type="entry name" value="OUTER ENVELOPE PORE PROTEIN 24A, CHLOROPLASTIC-RELATED"/>
    <property type="match status" value="1"/>
</dbReference>
<evidence type="ECO:0000256" key="10">
    <source>
        <dbReference type="ARBA" id="ARBA00022805"/>
    </source>
</evidence>
<evidence type="ECO:0000313" key="14">
    <source>
        <dbReference type="EMBL" id="KAK7310443.1"/>
    </source>
</evidence>
<name>A0AAN9PVC2_CLITE</name>
<evidence type="ECO:0000256" key="2">
    <source>
        <dbReference type="ARBA" id="ARBA00004396"/>
    </source>
</evidence>
<keyword evidence="5" id="KW-0813">Transport</keyword>
<keyword evidence="9" id="KW-0812">Transmembrane</keyword>
<comment type="subcellular location">
    <subcellularLocation>
        <location evidence="2">Plastid</location>
        <location evidence="2">Chloroplast outer membrane</location>
        <topology evidence="2">Multi-pass membrane protein</topology>
    </subcellularLocation>
    <subcellularLocation>
        <location evidence="3">Plastid</location>
        <location evidence="3">Etioplast membrane</location>
        <topology evidence="3">Multi-pass membrane protein</topology>
    </subcellularLocation>
</comment>
<organism evidence="14 15">
    <name type="scientific">Clitoria ternatea</name>
    <name type="common">Butterfly pea</name>
    <dbReference type="NCBI Taxonomy" id="43366"/>
    <lineage>
        <taxon>Eukaryota</taxon>
        <taxon>Viridiplantae</taxon>
        <taxon>Streptophyta</taxon>
        <taxon>Embryophyta</taxon>
        <taxon>Tracheophyta</taxon>
        <taxon>Spermatophyta</taxon>
        <taxon>Magnoliopsida</taxon>
        <taxon>eudicotyledons</taxon>
        <taxon>Gunneridae</taxon>
        <taxon>Pentapetalae</taxon>
        <taxon>rosids</taxon>
        <taxon>fabids</taxon>
        <taxon>Fabales</taxon>
        <taxon>Fabaceae</taxon>
        <taxon>Papilionoideae</taxon>
        <taxon>50 kb inversion clade</taxon>
        <taxon>NPAAA clade</taxon>
        <taxon>indigoferoid/millettioid clade</taxon>
        <taxon>Phaseoleae</taxon>
        <taxon>Clitoria</taxon>
    </lineage>
</organism>
<comment type="function">
    <text evidence="1">High-conductance voltage-dependent solute channel with a slight selectivity for cations transporting triosephosphates, dicarboxylic acids, ATP, inorganic phosphate (Pi), sugars, and positively or negatively charged amino acids.</text>
</comment>
<dbReference type="GO" id="GO:0009707">
    <property type="term" value="C:chloroplast outer membrane"/>
    <property type="evidence" value="ECO:0007669"/>
    <property type="project" value="UniProtKB-SubCell"/>
</dbReference>
<sequence>MSPKGVCGKDFCFKFMNTARVREKPLNLMSSHNKDENKTMLDGTTVLDNTNKGLTTFEPSQDVAKNSWDFVVSMRVYGDDLLKTTYETSTKVLGALSGIGIPNTLVSSR</sequence>
<proteinExistence type="predicted"/>
<reference evidence="14 15" key="1">
    <citation type="submission" date="2024-01" db="EMBL/GenBank/DDBJ databases">
        <title>The genomes of 5 underutilized Papilionoideae crops provide insights into root nodulation and disease resistance.</title>
        <authorList>
            <person name="Yuan L."/>
        </authorList>
    </citation>
    <scope>NUCLEOTIDE SEQUENCE [LARGE SCALE GENOMIC DNA]</scope>
    <source>
        <strain evidence="14">LY-2023</strain>
        <tissue evidence="14">Leaf</tissue>
    </source>
</reference>
<keyword evidence="8" id="KW-0934">Plastid</keyword>
<evidence type="ECO:0000256" key="3">
    <source>
        <dbReference type="ARBA" id="ARBA00004441"/>
    </source>
</evidence>
<evidence type="ECO:0000256" key="11">
    <source>
        <dbReference type="ARBA" id="ARBA00023065"/>
    </source>
</evidence>
<dbReference type="PANTHER" id="PTHR35284">
    <property type="entry name" value="OUTER ENVELOPE PORE PROTEIN 24A, CHLOROPLASTIC-RELATED"/>
    <property type="match status" value="1"/>
</dbReference>
<evidence type="ECO:0000256" key="9">
    <source>
        <dbReference type="ARBA" id="ARBA00022692"/>
    </source>
</evidence>
<evidence type="ECO:0000256" key="7">
    <source>
        <dbReference type="ARBA" id="ARBA00022528"/>
    </source>
</evidence>
<keyword evidence="12" id="KW-0626">Porin</keyword>
<dbReference type="AlphaFoldDB" id="A0AAN9PVC2"/>
<dbReference type="Proteomes" id="UP001359559">
    <property type="component" value="Unassembled WGS sequence"/>
</dbReference>
<keyword evidence="7" id="KW-0150">Chloroplast</keyword>
<evidence type="ECO:0000256" key="8">
    <source>
        <dbReference type="ARBA" id="ARBA00022640"/>
    </source>
</evidence>
<keyword evidence="6" id="KW-1134">Transmembrane beta strand</keyword>
<dbReference type="GO" id="GO:0034426">
    <property type="term" value="C:etioplast membrane"/>
    <property type="evidence" value="ECO:0007669"/>
    <property type="project" value="UniProtKB-SubCell"/>
</dbReference>
<dbReference type="GO" id="GO:0022843">
    <property type="term" value="F:voltage-gated monoatomic cation channel activity"/>
    <property type="evidence" value="ECO:0007669"/>
    <property type="project" value="InterPro"/>
</dbReference>